<dbReference type="EMBL" id="OZ035834">
    <property type="protein sequence ID" value="CAL1576642.1"/>
    <property type="molecule type" value="Genomic_DNA"/>
</dbReference>
<gene>
    <name evidence="2" type="ORF">KC01_LOCUS8058</name>
</gene>
<evidence type="ECO:0000313" key="3">
    <source>
        <dbReference type="Proteomes" id="UP001497482"/>
    </source>
</evidence>
<proteinExistence type="predicted"/>
<accession>A0AAV2JLV3</accession>
<keyword evidence="1" id="KW-0472">Membrane</keyword>
<reference evidence="2 3" key="1">
    <citation type="submission" date="2024-04" db="EMBL/GenBank/DDBJ databases">
        <authorList>
            <person name="Waldvogel A.-M."/>
            <person name="Schoenle A."/>
        </authorList>
    </citation>
    <scope>NUCLEOTIDE SEQUENCE [LARGE SCALE GENOMIC DNA]</scope>
</reference>
<organism evidence="2 3">
    <name type="scientific">Knipowitschia caucasica</name>
    <name type="common">Caucasian dwarf goby</name>
    <name type="synonym">Pomatoschistus caucasicus</name>
    <dbReference type="NCBI Taxonomy" id="637954"/>
    <lineage>
        <taxon>Eukaryota</taxon>
        <taxon>Metazoa</taxon>
        <taxon>Chordata</taxon>
        <taxon>Craniata</taxon>
        <taxon>Vertebrata</taxon>
        <taxon>Euteleostomi</taxon>
        <taxon>Actinopterygii</taxon>
        <taxon>Neopterygii</taxon>
        <taxon>Teleostei</taxon>
        <taxon>Neoteleostei</taxon>
        <taxon>Acanthomorphata</taxon>
        <taxon>Gobiaria</taxon>
        <taxon>Gobiiformes</taxon>
        <taxon>Gobioidei</taxon>
        <taxon>Gobiidae</taxon>
        <taxon>Gobiinae</taxon>
        <taxon>Knipowitschia</taxon>
    </lineage>
</organism>
<dbReference type="Proteomes" id="UP001497482">
    <property type="component" value="Chromosome 12"/>
</dbReference>
<keyword evidence="1" id="KW-0812">Transmembrane</keyword>
<feature type="transmembrane region" description="Helical" evidence="1">
    <location>
        <begin position="6"/>
        <end position="27"/>
    </location>
</feature>
<sequence length="225" mass="25491">MCVSLGPWLTMGAVLSWLSAHFYLLLLHKSTPSTHLRRARRSLEGSSLLCPSRSLETGILCPERACHRRGSEGGPHSLITSEDLKSGGRTFLSKPRKRESVTAKDFLRSREGDTEYNGSKRTQTPDMDLKLMRFAQAHHSLSSVFGNREGMEYGEGHWIESKQPWKRWKKVDGLKRTLSVPNSSLSRSRDSAEQLERFCHTEPIPKQGVPPDMEVGLLRDFLFLN</sequence>
<protein>
    <submittedName>
        <fullName evidence="2">Uncharacterized protein</fullName>
    </submittedName>
</protein>
<evidence type="ECO:0000313" key="2">
    <source>
        <dbReference type="EMBL" id="CAL1576642.1"/>
    </source>
</evidence>
<name>A0AAV2JLV3_KNICA</name>
<evidence type="ECO:0000256" key="1">
    <source>
        <dbReference type="SAM" id="Phobius"/>
    </source>
</evidence>
<keyword evidence="3" id="KW-1185">Reference proteome</keyword>
<keyword evidence="1" id="KW-1133">Transmembrane helix</keyword>
<dbReference type="AlphaFoldDB" id="A0AAV2JLV3"/>